<dbReference type="PANTHER" id="PTHR11709:SF27">
    <property type="entry name" value="OS01G0816700 PROTEIN"/>
    <property type="match status" value="1"/>
</dbReference>
<protein>
    <submittedName>
        <fullName evidence="6">L-ascorbate oxidase</fullName>
    </submittedName>
</protein>
<dbReference type="InterPro" id="IPR008972">
    <property type="entry name" value="Cupredoxin"/>
</dbReference>
<feature type="signal peptide" evidence="2">
    <location>
        <begin position="1"/>
        <end position="20"/>
    </location>
</feature>
<evidence type="ECO:0000259" key="3">
    <source>
        <dbReference type="Pfam" id="PF00394"/>
    </source>
</evidence>
<dbReference type="EMBL" id="LSRQ01000144">
    <property type="protein sequence ID" value="OAY85012.1"/>
    <property type="molecule type" value="Genomic_DNA"/>
</dbReference>
<feature type="domain" description="Plastocyanin-like" evidence="4">
    <location>
        <begin position="405"/>
        <end position="545"/>
    </location>
</feature>
<comment type="caution">
    <text evidence="6">The sequence shown here is derived from an EMBL/GenBank/DDBJ whole genome shotgun (WGS) entry which is preliminary data.</text>
</comment>
<evidence type="ECO:0000259" key="4">
    <source>
        <dbReference type="Pfam" id="PF07731"/>
    </source>
</evidence>
<organism evidence="6 7">
    <name type="scientific">Ananas comosus</name>
    <name type="common">Pineapple</name>
    <name type="synonym">Ananas ananas</name>
    <dbReference type="NCBI Taxonomy" id="4615"/>
    <lineage>
        <taxon>Eukaryota</taxon>
        <taxon>Viridiplantae</taxon>
        <taxon>Streptophyta</taxon>
        <taxon>Embryophyta</taxon>
        <taxon>Tracheophyta</taxon>
        <taxon>Spermatophyta</taxon>
        <taxon>Magnoliopsida</taxon>
        <taxon>Liliopsida</taxon>
        <taxon>Poales</taxon>
        <taxon>Bromeliaceae</taxon>
        <taxon>Bromelioideae</taxon>
        <taxon>Ananas</taxon>
    </lineage>
</organism>
<dbReference type="FunFam" id="2.60.40.420:FF:000045">
    <property type="entry name" value="Laccase 2"/>
    <property type="match status" value="1"/>
</dbReference>
<dbReference type="InterPro" id="IPR011707">
    <property type="entry name" value="Cu-oxidase-like_N"/>
</dbReference>
<proteinExistence type="inferred from homology"/>
<feature type="domain" description="Plastocyanin-like" evidence="5">
    <location>
        <begin position="31"/>
        <end position="84"/>
    </location>
</feature>
<feature type="domain" description="Plastocyanin-like" evidence="3">
    <location>
        <begin position="182"/>
        <end position="325"/>
    </location>
</feature>
<dbReference type="GO" id="GO:0016491">
    <property type="term" value="F:oxidoreductase activity"/>
    <property type="evidence" value="ECO:0007669"/>
    <property type="project" value="InterPro"/>
</dbReference>
<sequence>MSRAAAVVLSVVAVLALVSAEDPYLYFTWEVTYGTIAPLGVPQRAILINGQFPGPEINCTSNNNIVINVYNYLDEPFLLSWLGRNDNTVTYFIYFICAYACARARRNGIQHRKNSWQDGMQGTNCPILPGQNFTYHWQPKDQIGSFFYFPSLGMHKAAGGFGSLRVHSRLLIPVPFDPPADEFTALIGDWYTKDHAVLARLLEAGRSIGRPAGILINGKSGKDAAGKDDPPLFTVEAGKIYRFRVCNVGLKTSLNFRVQGHTLKLVEMDGSHTVQNTYDSLDVHVGQCYSVLVTADQAVGDYYVVASTRFVKQVQTATAVLRYVGSTAPPSAVLPEAPSGWAWSLNQWRSFRWNLTASAARPNPQGSYHYGSINITRTIKLANSRTRVDGKLRFALNGVSHVNTDTPVKLAEYFNVSDGVFKYNLIGDVPPAADAAVTIAPNIITAEFRTFIEIVFENPEKSIQSYHLDGYSFFPVGMGPGKWTPESRKAYNLLDAVSRHTIQVYPRSWTAIMLTFDNAGMWNLRSEIWERHYLGQQLYVSVLSPARSLRDEYNMPDNAIRCGAVVSLPLPPSYV</sequence>
<dbReference type="SUPFAM" id="SSF49503">
    <property type="entry name" value="Cupredoxins"/>
    <property type="match status" value="3"/>
</dbReference>
<dbReference type="PANTHER" id="PTHR11709">
    <property type="entry name" value="MULTI-COPPER OXIDASE"/>
    <property type="match status" value="1"/>
</dbReference>
<dbReference type="Pfam" id="PF00394">
    <property type="entry name" value="Cu-oxidase"/>
    <property type="match status" value="1"/>
</dbReference>
<gene>
    <name evidence="6" type="ORF">ACMD2_08034</name>
</gene>
<keyword evidence="2" id="KW-0732">Signal</keyword>
<dbReference type="InterPro" id="IPR011706">
    <property type="entry name" value="Cu-oxidase_C"/>
</dbReference>
<dbReference type="STRING" id="4615.A0A199W6A7"/>
<dbReference type="Gene3D" id="2.60.40.420">
    <property type="entry name" value="Cupredoxins - blue copper proteins"/>
    <property type="match status" value="3"/>
</dbReference>
<dbReference type="Proteomes" id="UP000092600">
    <property type="component" value="Unassembled WGS sequence"/>
</dbReference>
<feature type="chain" id="PRO_5008508577" evidence="2">
    <location>
        <begin position="21"/>
        <end position="575"/>
    </location>
</feature>
<evidence type="ECO:0000313" key="7">
    <source>
        <dbReference type="Proteomes" id="UP000092600"/>
    </source>
</evidence>
<dbReference type="InterPro" id="IPR045087">
    <property type="entry name" value="Cu-oxidase_fam"/>
</dbReference>
<feature type="domain" description="Plastocyanin-like" evidence="5">
    <location>
        <begin position="107"/>
        <end position="169"/>
    </location>
</feature>
<dbReference type="InterPro" id="IPR001117">
    <property type="entry name" value="Cu-oxidase_2nd"/>
</dbReference>
<dbReference type="AlphaFoldDB" id="A0A199W6A7"/>
<reference evidence="6 7" key="1">
    <citation type="journal article" date="2016" name="DNA Res.">
        <title>The draft genome of MD-2 pineapple using hybrid error correction of long reads.</title>
        <authorList>
            <person name="Redwan R.M."/>
            <person name="Saidin A."/>
            <person name="Kumar S.V."/>
        </authorList>
    </citation>
    <scope>NUCLEOTIDE SEQUENCE [LARGE SCALE GENOMIC DNA]</scope>
    <source>
        <strain evidence="7">cv. MD2</strain>
        <tissue evidence="6">Leaf</tissue>
    </source>
</reference>
<name>A0A199W6A7_ANACO</name>
<comment type="similarity">
    <text evidence="1">Belongs to the multicopper oxidase family.</text>
</comment>
<evidence type="ECO:0000313" key="6">
    <source>
        <dbReference type="EMBL" id="OAY85012.1"/>
    </source>
</evidence>
<dbReference type="GO" id="GO:0005507">
    <property type="term" value="F:copper ion binding"/>
    <property type="evidence" value="ECO:0007669"/>
    <property type="project" value="InterPro"/>
</dbReference>
<evidence type="ECO:0000256" key="1">
    <source>
        <dbReference type="ARBA" id="ARBA00010609"/>
    </source>
</evidence>
<dbReference type="Pfam" id="PF07731">
    <property type="entry name" value="Cu-oxidase_2"/>
    <property type="match status" value="1"/>
</dbReference>
<evidence type="ECO:0000259" key="5">
    <source>
        <dbReference type="Pfam" id="PF07732"/>
    </source>
</evidence>
<dbReference type="Pfam" id="PF07732">
    <property type="entry name" value="Cu-oxidase_3"/>
    <property type="match status" value="2"/>
</dbReference>
<evidence type="ECO:0000256" key="2">
    <source>
        <dbReference type="SAM" id="SignalP"/>
    </source>
</evidence>
<accession>A0A199W6A7</accession>